<name>A0A1N6R937_9GAMM</name>
<feature type="chain" id="PRO_5012591123" evidence="1">
    <location>
        <begin position="24"/>
        <end position="1240"/>
    </location>
</feature>
<sequence>MKKRALQVALLYALYGMSGAVVAQEAAPATATDAQDETQCDEDGCTSDEGVLFSLNSHGEQEPAVKNASENSDAKTLAPDRRVTIQAEKVDSKWREELQPGQAVAIGKWSVQLPDGGVIWATEDPDLGRPEMSMSASSMLSFDGSRITKPVKFYGYSNYGAFIKRADVLVFDARDVDLVTPLATIPLQMGTVMEAEWDGQLANASSLRVGDELVYVVRAWADEKIYDETFPQRMQLLRPEEVEATNQRLQNTLDSSRYGSLTAEAAERMRQVESSFGQNSLNRQNIPVYGSRVRLQGRNIPENAFLTINGQSIPVDLERKFVVEYLVPVGQHAFDVQVGGPNAKTGEIQRRIDVDVTGRYFFAVALADLTYSNNSASGAVGPQNPDGRFDKDSLTEGRLAFYAKGKAKGKYLITAQADTEEREISRLFSDFWQAYPQDVFRRLDPDRYYPVYGDDSTLYRDVDTMGKFYLRVDWDQNQALWGNYNTGLTGTEFAQYARSLYGAAFTWRSTRTTEYAEPGTFVRAFGSQTQSAPGHSEFIGTGGSLYYLKHTDVLPGSDKVTLEVRDGLTGRVENRIELVRGVDYEIDEYQGRLILTRPLAQVTRENIRTLTRDDPLDGYSQLLLVDYEYVPTGFHSDEVAAGVRGKHWFGDHVGVGATYVEDNSGGDNYRLMGADLTLQAGRGTYLKLEQAKSRATSAPVFFSDNGGLSFTRTNPFQPGGEGTASAVEARANFKELGWTQREWSAGAWWRQVDAGFSVARYDTGADIEERGAEILGDVSEALRIYARVSRADRGAESLSQAQVTADWRINDDATLSAELRRVEESRLGGEASGTLLAARYLQRIGTALDVYGIAQFTLDDDGGQYEKNNAVTAGAKYNFANLSTLGAEVTAGDRGNAAQVNGEWRVSPDHSFYGSYTYSTDTTARDPLFNSGANPGWTLGQRWRLSNQVNLFNESQFLKAPNESGLAHTFGMDFYPSMGWNAGFTLQSAELDRELGQVNRRAVSVNGGRTSESTQWQSKLEYRKDTGLEQREQWVTTNWLSWKASESWRWAARFNYSDTQDELDALAGAKFVEGNVGFAWRPWNSTKYALFGKYTYLYDVSSLPQVGDNVAYYDQRSQILSAEGVYHPNPHWEFAAKLARRDGEVRMGRLTGQWLDSGASFAAFQTRYALGNTNWNFLGEYRWLKVDDGGVRKGALLGVDRDITKNFRVGVGYNFTDFSDNLTNFDYDHKGWFLNVVGRY</sequence>
<feature type="signal peptide" evidence="1">
    <location>
        <begin position="1"/>
        <end position="23"/>
    </location>
</feature>
<dbReference type="EMBL" id="FTLW01000002">
    <property type="protein sequence ID" value="SIQ25156.1"/>
    <property type="molecule type" value="Genomic_DNA"/>
</dbReference>
<dbReference type="STRING" id="1604334.SAMN05421546_0923"/>
<keyword evidence="1" id="KW-0732">Signal</keyword>
<evidence type="ECO:0000313" key="3">
    <source>
        <dbReference type="Proteomes" id="UP000241788"/>
    </source>
</evidence>
<evidence type="ECO:0000256" key="1">
    <source>
        <dbReference type="SAM" id="SignalP"/>
    </source>
</evidence>
<dbReference type="OrthoDB" id="28717at2"/>
<proteinExistence type="predicted"/>
<dbReference type="SUPFAM" id="SSF56935">
    <property type="entry name" value="Porins"/>
    <property type="match status" value="1"/>
</dbReference>
<evidence type="ECO:0000313" key="2">
    <source>
        <dbReference type="EMBL" id="SIQ25156.1"/>
    </source>
</evidence>
<reference evidence="3" key="1">
    <citation type="submission" date="2017-01" db="EMBL/GenBank/DDBJ databases">
        <authorList>
            <person name="Varghese N."/>
            <person name="Submissions S."/>
        </authorList>
    </citation>
    <scope>NUCLEOTIDE SEQUENCE [LARGE SCALE GENOMIC DNA]</scope>
    <source>
        <strain evidence="3">UM1</strain>
    </source>
</reference>
<gene>
    <name evidence="2" type="ORF">SAMN05421546_0923</name>
</gene>
<protein>
    <submittedName>
        <fullName evidence="2">Uncharacterized protein</fullName>
    </submittedName>
</protein>
<dbReference type="Proteomes" id="UP000241788">
    <property type="component" value="Unassembled WGS sequence"/>
</dbReference>
<dbReference type="RefSeq" id="WP_076585749.1">
    <property type="nucleotide sequence ID" value="NZ_FTLW01000002.1"/>
</dbReference>
<accession>A0A1N6R937</accession>
<keyword evidence="3" id="KW-1185">Reference proteome</keyword>
<dbReference type="AlphaFoldDB" id="A0A1N6R937"/>
<organism evidence="2 3">
    <name type="scientific">Solilutibacter tolerans</name>
    <dbReference type="NCBI Taxonomy" id="1604334"/>
    <lineage>
        <taxon>Bacteria</taxon>
        <taxon>Pseudomonadati</taxon>
        <taxon>Pseudomonadota</taxon>
        <taxon>Gammaproteobacteria</taxon>
        <taxon>Lysobacterales</taxon>
        <taxon>Lysobacteraceae</taxon>
        <taxon>Solilutibacter</taxon>
    </lineage>
</organism>